<reference evidence="3" key="1">
    <citation type="submission" date="2022-11" db="UniProtKB">
        <authorList>
            <consortium name="WormBaseParasite"/>
        </authorList>
    </citation>
    <scope>IDENTIFICATION</scope>
</reference>
<dbReference type="PANTHER" id="PTHR11909">
    <property type="entry name" value="CASEIN KINASE-RELATED"/>
    <property type="match status" value="1"/>
</dbReference>
<dbReference type="AlphaFoldDB" id="A0A915K8P6"/>
<accession>A0A915K8P6</accession>
<keyword evidence="2" id="KW-1185">Reference proteome</keyword>
<dbReference type="Proteomes" id="UP000887565">
    <property type="component" value="Unplaced"/>
</dbReference>
<dbReference type="WBParaSite" id="nRc.2.0.1.t35066-RA">
    <property type="protein sequence ID" value="nRc.2.0.1.t35066-RA"/>
    <property type="gene ID" value="nRc.2.0.1.g35066"/>
</dbReference>
<dbReference type="InterPro" id="IPR011009">
    <property type="entry name" value="Kinase-like_dom_sf"/>
</dbReference>
<dbReference type="SMART" id="SM00220">
    <property type="entry name" value="S_TKc"/>
    <property type="match status" value="1"/>
</dbReference>
<dbReference type="GO" id="GO:0005524">
    <property type="term" value="F:ATP binding"/>
    <property type="evidence" value="ECO:0007669"/>
    <property type="project" value="InterPro"/>
</dbReference>
<dbReference type="PROSITE" id="PS50011">
    <property type="entry name" value="PROTEIN_KINASE_DOM"/>
    <property type="match status" value="1"/>
</dbReference>
<organism evidence="2 3">
    <name type="scientific">Romanomermis culicivorax</name>
    <name type="common">Nematode worm</name>
    <dbReference type="NCBI Taxonomy" id="13658"/>
    <lineage>
        <taxon>Eukaryota</taxon>
        <taxon>Metazoa</taxon>
        <taxon>Ecdysozoa</taxon>
        <taxon>Nematoda</taxon>
        <taxon>Enoplea</taxon>
        <taxon>Dorylaimia</taxon>
        <taxon>Mermithida</taxon>
        <taxon>Mermithoidea</taxon>
        <taxon>Mermithidae</taxon>
        <taxon>Romanomermis</taxon>
    </lineage>
</organism>
<name>A0A915K8P6_ROMCU</name>
<feature type="domain" description="Protein kinase" evidence="1">
    <location>
        <begin position="1"/>
        <end position="226"/>
    </location>
</feature>
<dbReference type="Gene3D" id="1.10.510.10">
    <property type="entry name" value="Transferase(Phosphotransferase) domain 1"/>
    <property type="match status" value="1"/>
</dbReference>
<evidence type="ECO:0000313" key="2">
    <source>
        <dbReference type="Proteomes" id="UP000887565"/>
    </source>
</evidence>
<dbReference type="OMA" id="IFINVQA"/>
<protein>
    <submittedName>
        <fullName evidence="3">Protein kinase domain-containing protein</fullName>
    </submittedName>
</protein>
<sequence>MEWNVLLLLQKKPHCPEIYKCGMTDICSFMTMQLLGHSLSAIRRKCKFEQRRFSLNATFRVTAQCVIAIRDLHKIGFLHRDIKPSNFAIGADKQSERKIYMLDFGLCRGFVGEDNRLKPERPKGTVGFRGTARYASMAAHRGDDLSRRDDLWSLFYTFIELLAGILPWRSFNEKNIVFTMKKQFTPEVFCRAMMPEVSEFVDSVGKLSFADEPNYEKCASLFETAVDKLGFKRDDPYDWQLEECLNLPHWKPPPIP</sequence>
<evidence type="ECO:0000259" key="1">
    <source>
        <dbReference type="PROSITE" id="PS50011"/>
    </source>
</evidence>
<dbReference type="InterPro" id="IPR050235">
    <property type="entry name" value="CK1_Ser-Thr_kinase"/>
</dbReference>
<dbReference type="SUPFAM" id="SSF56112">
    <property type="entry name" value="Protein kinase-like (PK-like)"/>
    <property type="match status" value="1"/>
</dbReference>
<dbReference type="InterPro" id="IPR000719">
    <property type="entry name" value="Prot_kinase_dom"/>
</dbReference>
<proteinExistence type="predicted"/>
<dbReference type="GO" id="GO:0004672">
    <property type="term" value="F:protein kinase activity"/>
    <property type="evidence" value="ECO:0007669"/>
    <property type="project" value="InterPro"/>
</dbReference>
<dbReference type="Pfam" id="PF00069">
    <property type="entry name" value="Pkinase"/>
    <property type="match status" value="1"/>
</dbReference>
<evidence type="ECO:0000313" key="3">
    <source>
        <dbReference type="WBParaSite" id="nRc.2.0.1.t35066-RA"/>
    </source>
</evidence>